<dbReference type="Proteomes" id="UP001499909">
    <property type="component" value="Unassembled WGS sequence"/>
</dbReference>
<name>A0ABP7NVU2_9BACT</name>
<evidence type="ECO:0000313" key="2">
    <source>
        <dbReference type="Proteomes" id="UP001499909"/>
    </source>
</evidence>
<dbReference type="EMBL" id="BAABDH010000112">
    <property type="protein sequence ID" value="GAA3954173.1"/>
    <property type="molecule type" value="Genomic_DNA"/>
</dbReference>
<keyword evidence="2" id="KW-1185">Reference proteome</keyword>
<organism evidence="1 2">
    <name type="scientific">Hymenobacter algoricola</name>
    <dbReference type="NCBI Taxonomy" id="486267"/>
    <lineage>
        <taxon>Bacteria</taxon>
        <taxon>Pseudomonadati</taxon>
        <taxon>Bacteroidota</taxon>
        <taxon>Cytophagia</taxon>
        <taxon>Cytophagales</taxon>
        <taxon>Hymenobacteraceae</taxon>
        <taxon>Hymenobacter</taxon>
    </lineage>
</organism>
<accession>A0ABP7NVU2</accession>
<evidence type="ECO:0008006" key="3">
    <source>
        <dbReference type="Google" id="ProtNLM"/>
    </source>
</evidence>
<evidence type="ECO:0000313" key="1">
    <source>
        <dbReference type="EMBL" id="GAA3954173.1"/>
    </source>
</evidence>
<protein>
    <recommendedName>
        <fullName evidence="3">XRE family transcriptional regulator</fullName>
    </recommendedName>
</protein>
<comment type="caution">
    <text evidence="1">The sequence shown here is derived from an EMBL/GenBank/DDBJ whole genome shotgun (WGS) entry which is preliminary data.</text>
</comment>
<gene>
    <name evidence="1" type="ORF">GCM10022406_39790</name>
</gene>
<sequence>MVALDMKINSDAEYEQALEEFLRLATESQEANYTRLIELRDAIDLYEIEQGHEPPQPSEV</sequence>
<reference evidence="2" key="1">
    <citation type="journal article" date="2019" name="Int. J. Syst. Evol. Microbiol.">
        <title>The Global Catalogue of Microorganisms (GCM) 10K type strain sequencing project: providing services to taxonomists for standard genome sequencing and annotation.</title>
        <authorList>
            <consortium name="The Broad Institute Genomics Platform"/>
            <consortium name="The Broad Institute Genome Sequencing Center for Infectious Disease"/>
            <person name="Wu L."/>
            <person name="Ma J."/>
        </authorList>
    </citation>
    <scope>NUCLEOTIDE SEQUENCE [LARGE SCALE GENOMIC DNA]</scope>
    <source>
        <strain evidence="2">JCM 17214</strain>
    </source>
</reference>
<proteinExistence type="predicted"/>